<evidence type="ECO:0000256" key="2">
    <source>
        <dbReference type="ARBA" id="ARBA00022980"/>
    </source>
</evidence>
<dbReference type="OrthoDB" id="372044at2157"/>
<dbReference type="GO" id="GO:0005840">
    <property type="term" value="C:ribosome"/>
    <property type="evidence" value="ECO:0007669"/>
    <property type="project" value="UniProtKB-KW"/>
</dbReference>
<dbReference type="Pfam" id="PF00281">
    <property type="entry name" value="Ribosomal_L5"/>
    <property type="match status" value="1"/>
</dbReference>
<evidence type="ECO:0000259" key="6">
    <source>
        <dbReference type="Pfam" id="PF00281"/>
    </source>
</evidence>
<evidence type="ECO:0000256" key="3">
    <source>
        <dbReference type="ARBA" id="ARBA00023274"/>
    </source>
</evidence>
<name>F9CWJ1_9ARCH</name>
<evidence type="ECO:0000313" key="8">
    <source>
        <dbReference type="EMBL" id="EGP93643.1"/>
    </source>
</evidence>
<keyword evidence="2 5" id="KW-0689">Ribosomal protein</keyword>
<dbReference type="NCBIfam" id="NF003258">
    <property type="entry name" value="PRK04219.1"/>
    <property type="match status" value="1"/>
</dbReference>
<organism evidence="8 9">
    <name type="scientific">Nitrosarchaeum koreense MY1</name>
    <dbReference type="NCBI Taxonomy" id="1001994"/>
    <lineage>
        <taxon>Archaea</taxon>
        <taxon>Nitrososphaerota</taxon>
        <taxon>Nitrososphaeria</taxon>
        <taxon>Nitrosopumilales</taxon>
        <taxon>Nitrosopumilaceae</taxon>
        <taxon>Nitrosarchaeum</taxon>
    </lineage>
</organism>
<feature type="domain" description="Large ribosomal subunit protein uL5 C-terminal" evidence="7">
    <location>
        <begin position="64"/>
        <end position="141"/>
    </location>
</feature>
<keyword evidence="9" id="KW-1185">Reference proteome</keyword>
<evidence type="ECO:0000256" key="4">
    <source>
        <dbReference type="ARBA" id="ARBA00035461"/>
    </source>
</evidence>
<dbReference type="PATRIC" id="fig|1001994.6.peg.868"/>
<dbReference type="STRING" id="1001994.MY1_0882"/>
<dbReference type="InterPro" id="IPR031309">
    <property type="entry name" value="Ribosomal_uL5_C"/>
</dbReference>
<dbReference type="AlphaFoldDB" id="F9CWJ1"/>
<keyword evidence="3 5" id="KW-0687">Ribonucleoprotein</keyword>
<dbReference type="GO" id="GO:0003735">
    <property type="term" value="F:structural constituent of ribosome"/>
    <property type="evidence" value="ECO:0007669"/>
    <property type="project" value="InterPro"/>
</dbReference>
<evidence type="ECO:0000256" key="5">
    <source>
        <dbReference type="RuleBase" id="RU003930"/>
    </source>
</evidence>
<sequence length="173" mass="18884">MSQVTESPMKKITLEKVVLNMGLGKSGDIIVVAKKALDHISGKKSSAREAKETQREWGVRQGEPIGVAVTVRGQDARDLLKRLLDAKANQINGKSFDNFGNFSFGIKEHIDIPGVKYDPQVGILGLGISVTLTRPGYGIRKRSKHKASVGKSHTIKSQEAKDYLVKEFGVTIV</sequence>
<dbReference type="PANTHER" id="PTHR11994">
    <property type="entry name" value="60S RIBOSOMAL PROTEIN L11-RELATED"/>
    <property type="match status" value="1"/>
</dbReference>
<evidence type="ECO:0000259" key="7">
    <source>
        <dbReference type="Pfam" id="PF00673"/>
    </source>
</evidence>
<protein>
    <recommendedName>
        <fullName evidence="4">50S ribosomal protein L5</fullName>
    </recommendedName>
</protein>
<feature type="domain" description="Large ribosomal subunit protein uL5 N-terminal" evidence="6">
    <location>
        <begin position="7"/>
        <end position="60"/>
    </location>
</feature>
<dbReference type="Pfam" id="PF00673">
    <property type="entry name" value="Ribosomal_L5_C"/>
    <property type="match status" value="1"/>
</dbReference>
<dbReference type="EMBL" id="AFPU01000001">
    <property type="protein sequence ID" value="EGP93643.1"/>
    <property type="molecule type" value="Genomic_DNA"/>
</dbReference>
<dbReference type="SUPFAM" id="SSF55282">
    <property type="entry name" value="RL5-like"/>
    <property type="match status" value="1"/>
</dbReference>
<dbReference type="PIRSF" id="PIRSF002161">
    <property type="entry name" value="Ribosomal_L5"/>
    <property type="match status" value="1"/>
</dbReference>
<dbReference type="InterPro" id="IPR057266">
    <property type="entry name" value="Ribosomal_uL5_euk/arc-type"/>
</dbReference>
<dbReference type="Proteomes" id="UP000004440">
    <property type="component" value="Unassembled WGS sequence"/>
</dbReference>
<dbReference type="InterPro" id="IPR031310">
    <property type="entry name" value="Ribosomal_uL5_N"/>
</dbReference>
<accession>F9CWJ1</accession>
<dbReference type="FunFam" id="3.30.1440.10:FF:000002">
    <property type="entry name" value="60S ribosomal protein L11"/>
    <property type="match status" value="1"/>
</dbReference>
<dbReference type="GO" id="GO:1990904">
    <property type="term" value="C:ribonucleoprotein complex"/>
    <property type="evidence" value="ECO:0007669"/>
    <property type="project" value="UniProtKB-KW"/>
</dbReference>
<dbReference type="InterPro" id="IPR022803">
    <property type="entry name" value="Ribosomal_uL5_dom_sf"/>
</dbReference>
<reference evidence="8 9" key="1">
    <citation type="journal article" date="2011" name="J. Bacteriol.">
        <title>Genome Sequence of an Ammonia-Oxidizing Soil Archaeon, "Candidatus Nitrosoarchaeum koreensis" MY1.</title>
        <authorList>
            <person name="Kim B.K."/>
            <person name="Jung M.Y."/>
            <person name="Yu D.S."/>
            <person name="Park S.J."/>
            <person name="Oh T.K."/>
            <person name="Rhee S.K."/>
            <person name="Kim J.F."/>
        </authorList>
    </citation>
    <scope>NUCLEOTIDE SEQUENCE [LARGE SCALE GENOMIC DNA]</scope>
    <source>
        <strain evidence="8 9">MY1</strain>
    </source>
</reference>
<evidence type="ECO:0000256" key="1">
    <source>
        <dbReference type="ARBA" id="ARBA00008553"/>
    </source>
</evidence>
<comment type="similarity">
    <text evidence="1 5">Belongs to the universal ribosomal protein uL5 family.</text>
</comment>
<dbReference type="GO" id="GO:0006412">
    <property type="term" value="P:translation"/>
    <property type="evidence" value="ECO:0007669"/>
    <property type="project" value="InterPro"/>
</dbReference>
<dbReference type="Gene3D" id="3.30.1440.10">
    <property type="match status" value="1"/>
</dbReference>
<dbReference type="RefSeq" id="WP_007550444.1">
    <property type="nucleotide sequence ID" value="NZ_AFPU01000001.1"/>
</dbReference>
<evidence type="ECO:0000313" key="9">
    <source>
        <dbReference type="Proteomes" id="UP000004440"/>
    </source>
</evidence>
<comment type="caution">
    <text evidence="8">The sequence shown here is derived from an EMBL/GenBank/DDBJ whole genome shotgun (WGS) entry which is preliminary data.</text>
</comment>
<proteinExistence type="inferred from homology"/>
<dbReference type="InterPro" id="IPR002132">
    <property type="entry name" value="Ribosomal_uL5"/>
</dbReference>
<gene>
    <name evidence="8" type="ORF">MY1_0882</name>
</gene>